<protein>
    <submittedName>
        <fullName evidence="1">Uncharacterized protein</fullName>
    </submittedName>
</protein>
<organism evidence="1 2">
    <name type="scientific">Podarcis lilfordi</name>
    <name type="common">Lilford's wall lizard</name>
    <dbReference type="NCBI Taxonomy" id="74358"/>
    <lineage>
        <taxon>Eukaryota</taxon>
        <taxon>Metazoa</taxon>
        <taxon>Chordata</taxon>
        <taxon>Craniata</taxon>
        <taxon>Vertebrata</taxon>
        <taxon>Euteleostomi</taxon>
        <taxon>Lepidosauria</taxon>
        <taxon>Squamata</taxon>
        <taxon>Bifurcata</taxon>
        <taxon>Unidentata</taxon>
        <taxon>Episquamata</taxon>
        <taxon>Laterata</taxon>
        <taxon>Lacertibaenia</taxon>
        <taxon>Lacertidae</taxon>
        <taxon>Podarcis</taxon>
    </lineage>
</organism>
<gene>
    <name evidence="1" type="ORF">PODLI_1B005784</name>
</gene>
<accession>A0AA35PK61</accession>
<dbReference type="Proteomes" id="UP001178461">
    <property type="component" value="Chromosome 14"/>
</dbReference>
<proteinExistence type="predicted"/>
<dbReference type="EMBL" id="OX395139">
    <property type="protein sequence ID" value="CAI5791966.1"/>
    <property type="molecule type" value="Genomic_DNA"/>
</dbReference>
<keyword evidence="2" id="KW-1185">Reference proteome</keyword>
<evidence type="ECO:0000313" key="2">
    <source>
        <dbReference type="Proteomes" id="UP001178461"/>
    </source>
</evidence>
<evidence type="ECO:0000313" key="1">
    <source>
        <dbReference type="EMBL" id="CAI5791966.1"/>
    </source>
</evidence>
<sequence length="71" mass="7685">MLLLPISCVMTFIKINVTRARILTSPIAPEGGGGQGQPFKTSCAFRRLGQPCEQEPSQPSVANNPSRILFL</sequence>
<reference evidence="1" key="1">
    <citation type="submission" date="2022-12" db="EMBL/GenBank/DDBJ databases">
        <authorList>
            <person name="Alioto T."/>
            <person name="Alioto T."/>
            <person name="Gomez Garrido J."/>
        </authorList>
    </citation>
    <scope>NUCLEOTIDE SEQUENCE</scope>
</reference>
<name>A0AA35PK61_9SAUR</name>
<dbReference type="AlphaFoldDB" id="A0AA35PK61"/>